<evidence type="ECO:0000256" key="2">
    <source>
        <dbReference type="ARBA" id="ARBA00004555"/>
    </source>
</evidence>
<dbReference type="Pfam" id="PF04949">
    <property type="entry name" value="Transcrip_act"/>
    <property type="match status" value="1"/>
</dbReference>
<dbReference type="PANTHER" id="PTHR21470:SF2">
    <property type="entry name" value="RAB6-INTERACTING GOLGIN"/>
    <property type="match status" value="1"/>
</dbReference>
<accession>A0AAQ3Q9U2</accession>
<comment type="similarity">
    <text evidence="3">Belongs to the GORAB family.</text>
</comment>
<keyword evidence="6" id="KW-0333">Golgi apparatus</keyword>
<dbReference type="Proteomes" id="UP001327560">
    <property type="component" value="Chromosome 4"/>
</dbReference>
<evidence type="ECO:0000256" key="4">
    <source>
        <dbReference type="ARBA" id="ARBA00014130"/>
    </source>
</evidence>
<dbReference type="InterPro" id="IPR007033">
    <property type="entry name" value="GORAB"/>
</dbReference>
<keyword evidence="9" id="KW-1185">Reference proteome</keyword>
<gene>
    <name evidence="8" type="ORF">Cni_G13423</name>
</gene>
<comment type="subcellular location">
    <subcellularLocation>
        <location evidence="1">Cytoplasm</location>
    </subcellularLocation>
    <subcellularLocation>
        <location evidence="2">Golgi apparatus</location>
    </subcellularLocation>
</comment>
<evidence type="ECO:0000256" key="6">
    <source>
        <dbReference type="ARBA" id="ARBA00023034"/>
    </source>
</evidence>
<name>A0AAQ3Q9U2_9LILI</name>
<evidence type="ECO:0000256" key="1">
    <source>
        <dbReference type="ARBA" id="ARBA00004496"/>
    </source>
</evidence>
<reference evidence="8 9" key="1">
    <citation type="submission" date="2023-10" db="EMBL/GenBank/DDBJ databases">
        <title>Chromosome-scale genome assembly provides insights into flower coloration mechanisms of Canna indica.</title>
        <authorList>
            <person name="Li C."/>
        </authorList>
    </citation>
    <scope>NUCLEOTIDE SEQUENCE [LARGE SCALE GENOMIC DNA]</scope>
    <source>
        <tissue evidence="8">Flower</tissue>
    </source>
</reference>
<keyword evidence="7" id="KW-0175">Coiled coil</keyword>
<evidence type="ECO:0000256" key="3">
    <source>
        <dbReference type="ARBA" id="ARBA00005599"/>
    </source>
</evidence>
<keyword evidence="5" id="KW-0963">Cytoplasm</keyword>
<evidence type="ECO:0000313" key="9">
    <source>
        <dbReference type="Proteomes" id="UP001327560"/>
    </source>
</evidence>
<dbReference type="AlphaFoldDB" id="A0AAQ3Q9U2"/>
<dbReference type="EMBL" id="CP136893">
    <property type="protein sequence ID" value="WOL04701.1"/>
    <property type="molecule type" value="Genomic_DNA"/>
</dbReference>
<protein>
    <recommendedName>
        <fullName evidence="4">RAB6-interacting golgin</fullName>
    </recommendedName>
</protein>
<evidence type="ECO:0000313" key="8">
    <source>
        <dbReference type="EMBL" id="WOL04701.1"/>
    </source>
</evidence>
<evidence type="ECO:0000256" key="7">
    <source>
        <dbReference type="ARBA" id="ARBA00023054"/>
    </source>
</evidence>
<dbReference type="GO" id="GO:0005794">
    <property type="term" value="C:Golgi apparatus"/>
    <property type="evidence" value="ECO:0007669"/>
    <property type="project" value="UniProtKB-SubCell"/>
</dbReference>
<organism evidence="8 9">
    <name type="scientific">Canna indica</name>
    <name type="common">Indian-shot</name>
    <dbReference type="NCBI Taxonomy" id="4628"/>
    <lineage>
        <taxon>Eukaryota</taxon>
        <taxon>Viridiplantae</taxon>
        <taxon>Streptophyta</taxon>
        <taxon>Embryophyta</taxon>
        <taxon>Tracheophyta</taxon>
        <taxon>Spermatophyta</taxon>
        <taxon>Magnoliopsida</taxon>
        <taxon>Liliopsida</taxon>
        <taxon>Zingiberales</taxon>
        <taxon>Cannaceae</taxon>
        <taxon>Canna</taxon>
    </lineage>
</organism>
<dbReference type="PANTHER" id="PTHR21470">
    <property type="entry name" value="RAB6-INTERACTING PROTEIN GORAB"/>
    <property type="match status" value="1"/>
</dbReference>
<evidence type="ECO:0000256" key="5">
    <source>
        <dbReference type="ARBA" id="ARBA00022490"/>
    </source>
</evidence>
<proteinExistence type="inferred from homology"/>
<sequence length="143" mass="16551">MSKEERSDDETSRIALSAFRAKEEQIEKKKMEVREKVFAQLGRVEEETKRLAIIQKELEAMVDPTRKEVSAICKKIDAVNRELKPLGHNCLKKMEGLNSFNNMDRTPLYCDSKVTTYQGLPQVLQEFAFLLDPWSRTFCECSS</sequence>